<name>A0A1J8QTW4_9AGAM</name>
<dbReference type="OrthoDB" id="2959034at2759"/>
<comment type="caution">
    <text evidence="2">The sequence shown here is derived from an EMBL/GenBank/DDBJ whole genome shotgun (WGS) entry which is preliminary data.</text>
</comment>
<evidence type="ECO:0000313" key="3">
    <source>
        <dbReference type="Proteomes" id="UP000183567"/>
    </source>
</evidence>
<organism evidence="2 3">
    <name type="scientific">Rhizopogon vesiculosus</name>
    <dbReference type="NCBI Taxonomy" id="180088"/>
    <lineage>
        <taxon>Eukaryota</taxon>
        <taxon>Fungi</taxon>
        <taxon>Dikarya</taxon>
        <taxon>Basidiomycota</taxon>
        <taxon>Agaricomycotina</taxon>
        <taxon>Agaricomycetes</taxon>
        <taxon>Agaricomycetidae</taxon>
        <taxon>Boletales</taxon>
        <taxon>Suillineae</taxon>
        <taxon>Rhizopogonaceae</taxon>
        <taxon>Rhizopogon</taxon>
    </lineage>
</organism>
<feature type="region of interest" description="Disordered" evidence="1">
    <location>
        <begin position="305"/>
        <end position="339"/>
    </location>
</feature>
<protein>
    <submittedName>
        <fullName evidence="2">Uncharacterized protein</fullName>
    </submittedName>
</protein>
<dbReference type="Proteomes" id="UP000183567">
    <property type="component" value="Unassembled WGS sequence"/>
</dbReference>
<proteinExistence type="predicted"/>
<evidence type="ECO:0000256" key="1">
    <source>
        <dbReference type="SAM" id="MobiDB-lite"/>
    </source>
</evidence>
<reference evidence="2 3" key="1">
    <citation type="submission" date="2016-03" db="EMBL/GenBank/DDBJ databases">
        <title>Comparative genomics of the ectomycorrhizal sister species Rhizopogon vinicolor and Rhizopogon vesiculosus (Basidiomycota: Boletales) reveals a divergence of the mating type B locus.</title>
        <authorList>
            <person name="Mujic A.B."/>
            <person name="Kuo A."/>
            <person name="Tritt A."/>
            <person name="Lipzen A."/>
            <person name="Chen C."/>
            <person name="Johnson J."/>
            <person name="Sharma A."/>
            <person name="Barry K."/>
            <person name="Grigoriev I.V."/>
            <person name="Spatafora J.W."/>
        </authorList>
    </citation>
    <scope>NUCLEOTIDE SEQUENCE [LARGE SCALE GENOMIC DNA]</scope>
    <source>
        <strain evidence="2 3">AM-OR11-056</strain>
    </source>
</reference>
<keyword evidence="3" id="KW-1185">Reference proteome</keyword>
<sequence>MVVLDKYLDDNDLSPDASAEVDLPPSYDTIASSSEVSRLPVDEKPCPTTLPVVSHLTASSSTSTAGSWFSLLPSARTKQTRQTVLSLIGDLVASTSSPSSDIPDSSAAAPILASCASVLSPSSFSALLQDPTFEGHTALYWVILNRHIHILPQMLRYAGPLNRECVADVRLACLASSDQVLFGKLRRGESPFVTGLRAGPDAFVLGSTSADDIDVHEVDGEAAFSAGIKIPLWQKRMRVAGVVSIEFIARGRIWSLTFFSSPSPTISSSAHSAGSGPWQVALSLMEHSPPTFVDGRLVINVSCTSSGDSVSSPIHGSSPSLSSPRRVSHLSHVSSSAHQSLPSMSTSCKCSAQQPLTILLKSPNRLAHRRSDGSLINVLELGRITSPRHFSSSKHRQPPGLTIWSEEGTHYTNALIGGLGDDLGWDNTPYLTPDGTLRARLDARLEKAEGGSCIIC</sequence>
<dbReference type="AlphaFoldDB" id="A0A1J8QTW4"/>
<gene>
    <name evidence="2" type="ORF">AZE42_05583</name>
</gene>
<evidence type="ECO:0000313" key="2">
    <source>
        <dbReference type="EMBL" id="OJA15108.1"/>
    </source>
</evidence>
<accession>A0A1J8QTW4</accession>
<dbReference type="EMBL" id="LVVM01003331">
    <property type="protein sequence ID" value="OJA15108.1"/>
    <property type="molecule type" value="Genomic_DNA"/>
</dbReference>